<evidence type="ECO:0000313" key="4">
    <source>
        <dbReference type="EMBL" id="UEX89656.1"/>
    </source>
</evidence>
<reference evidence="4 5" key="1">
    <citation type="journal article" date="2022" name="Pathogens">
        <title>Staphylococcus ratti sp. nov. Isolated from a Lab Rat.</title>
        <authorList>
            <person name="Kovarovic V."/>
            <person name="Sedlacek I."/>
            <person name="Petras P."/>
            <person name="Kralova S."/>
            <person name="Maslanova I."/>
            <person name="Svec P."/>
            <person name="Neumann-Schaal M."/>
            <person name="Botka T."/>
            <person name="Gelbicova T."/>
            <person name="Stankova E."/>
            <person name="Doskar J."/>
            <person name="Pantucek R."/>
        </authorList>
    </citation>
    <scope>NUCLEOTIDE SEQUENCE [LARGE SCALE GENOMIC DNA]</scope>
    <source>
        <strain evidence="4 5">CCM 9025</strain>
    </source>
</reference>
<dbReference type="EMBL" id="CP086654">
    <property type="protein sequence ID" value="UEX89656.1"/>
    <property type="molecule type" value="Genomic_DNA"/>
</dbReference>
<comment type="subcellular location">
    <subcellularLocation>
        <location evidence="3">Cytoplasm</location>
    </subcellularLocation>
    <text evidence="3">The tmRNA-SmpB complex associates with stalled 70S ribosomes.</text>
</comment>
<accession>A0ABY3PBJ0</accession>
<dbReference type="NCBIfam" id="TIGR00086">
    <property type="entry name" value="smpB"/>
    <property type="match status" value="1"/>
</dbReference>
<dbReference type="InterPro" id="IPR020081">
    <property type="entry name" value="SsrA-bd_prot_CS"/>
</dbReference>
<gene>
    <name evidence="3 4" type="primary">smpB</name>
    <name evidence="4" type="ORF">LN051_08770</name>
</gene>
<dbReference type="HAMAP" id="MF_00023">
    <property type="entry name" value="SmpB"/>
    <property type="match status" value="1"/>
</dbReference>
<dbReference type="PROSITE" id="PS01317">
    <property type="entry name" value="SSRP"/>
    <property type="match status" value="1"/>
</dbReference>
<keyword evidence="5" id="KW-1185">Reference proteome</keyword>
<comment type="function">
    <text evidence="3">Required for rescue of stalled ribosomes mediated by trans-translation. Binds to transfer-messenger RNA (tmRNA), required for stable association of tmRNA with ribosomes. tmRNA and SmpB together mimic tRNA shape, replacing the anticodon stem-loop with SmpB. tmRNA is encoded by the ssrA gene; the 2 termini fold to resemble tRNA(Ala) and it encodes a 'tag peptide', a short internal open reading frame. During trans-translation Ala-aminoacylated tmRNA acts like a tRNA, entering the A-site of stalled ribosomes, displacing the stalled mRNA. The ribosome then switches to translate the ORF on the tmRNA; the nascent peptide is terminated with the 'tag peptide' encoded by the tmRNA and targeted for degradation. The ribosome is freed to recommence translation, which seems to be the essential function of trans-translation.</text>
</comment>
<dbReference type="Gene3D" id="2.40.280.10">
    <property type="match status" value="1"/>
</dbReference>
<dbReference type="Pfam" id="PF01668">
    <property type="entry name" value="SmpB"/>
    <property type="match status" value="1"/>
</dbReference>
<keyword evidence="1 3" id="KW-0963">Cytoplasm</keyword>
<organism evidence="4 5">
    <name type="scientific">Staphylococcus ratti</name>
    <dbReference type="NCBI Taxonomy" id="2892440"/>
    <lineage>
        <taxon>Bacteria</taxon>
        <taxon>Bacillati</taxon>
        <taxon>Bacillota</taxon>
        <taxon>Bacilli</taxon>
        <taxon>Bacillales</taxon>
        <taxon>Staphylococcaceae</taxon>
        <taxon>Staphylococcus</taxon>
    </lineage>
</organism>
<dbReference type="PANTHER" id="PTHR30308:SF2">
    <property type="entry name" value="SSRA-BINDING PROTEIN"/>
    <property type="match status" value="1"/>
</dbReference>
<dbReference type="RefSeq" id="WP_229292162.1">
    <property type="nucleotide sequence ID" value="NZ_CP086654.1"/>
</dbReference>
<evidence type="ECO:0000256" key="2">
    <source>
        <dbReference type="ARBA" id="ARBA00022884"/>
    </source>
</evidence>
<dbReference type="InterPro" id="IPR000037">
    <property type="entry name" value="SsrA-bd_prot"/>
</dbReference>
<keyword evidence="2 3" id="KW-0694">RNA-binding</keyword>
<evidence type="ECO:0000313" key="5">
    <source>
        <dbReference type="Proteomes" id="UP001197626"/>
    </source>
</evidence>
<proteinExistence type="inferred from homology"/>
<dbReference type="CDD" id="cd09294">
    <property type="entry name" value="SmpB"/>
    <property type="match status" value="1"/>
</dbReference>
<evidence type="ECO:0000256" key="1">
    <source>
        <dbReference type="ARBA" id="ARBA00022490"/>
    </source>
</evidence>
<dbReference type="Proteomes" id="UP001197626">
    <property type="component" value="Chromosome"/>
</dbReference>
<dbReference type="PANTHER" id="PTHR30308">
    <property type="entry name" value="TMRNA-BINDING COMPONENT OF TRANS-TRANSLATION TAGGING COMPLEX"/>
    <property type="match status" value="1"/>
</dbReference>
<evidence type="ECO:0000256" key="3">
    <source>
        <dbReference type="HAMAP-Rule" id="MF_00023"/>
    </source>
</evidence>
<protein>
    <recommendedName>
        <fullName evidence="3">SsrA-binding protein</fullName>
    </recommendedName>
    <alternativeName>
        <fullName evidence="3">Small protein B</fullName>
    </alternativeName>
</protein>
<dbReference type="SUPFAM" id="SSF74982">
    <property type="entry name" value="Small protein B (SmpB)"/>
    <property type="match status" value="1"/>
</dbReference>
<comment type="similarity">
    <text evidence="3">Belongs to the SmpB family.</text>
</comment>
<sequence>MPKKSGKSTLAENRKARHDYNIEDTIEAGIALQGTEIKSIRRGSANLKDSYGQVKGGEIFLHNMHIATYEEGNRFNHDPRRVRKLLLHKREILKLGEQTREVGYSIVPLKLYLKHGNCKVLLGVARGKKKYDKRQALKEKAVKRDIDRAMKQNY</sequence>
<name>A0ABY3PBJ0_9STAP</name>
<dbReference type="NCBIfam" id="NF003843">
    <property type="entry name" value="PRK05422.1"/>
    <property type="match status" value="1"/>
</dbReference>
<dbReference type="InterPro" id="IPR023620">
    <property type="entry name" value="SmpB"/>
</dbReference>